<protein>
    <submittedName>
        <fullName evidence="4">Oxidoreductase molybdopterin binding domain-containing protein</fullName>
    </submittedName>
</protein>
<dbReference type="EMBL" id="FTNT01000002">
    <property type="protein sequence ID" value="SIR76744.1"/>
    <property type="molecule type" value="Genomic_DNA"/>
</dbReference>
<dbReference type="OrthoDB" id="5241952at2"/>
<evidence type="ECO:0000259" key="3">
    <source>
        <dbReference type="Pfam" id="PF00174"/>
    </source>
</evidence>
<organism evidence="4 5">
    <name type="scientific">Williamsia sterculiae</name>
    <dbReference type="NCBI Taxonomy" id="1344003"/>
    <lineage>
        <taxon>Bacteria</taxon>
        <taxon>Bacillati</taxon>
        <taxon>Actinomycetota</taxon>
        <taxon>Actinomycetes</taxon>
        <taxon>Mycobacteriales</taxon>
        <taxon>Nocardiaceae</taxon>
        <taxon>Williamsia</taxon>
    </lineage>
</organism>
<evidence type="ECO:0000256" key="1">
    <source>
        <dbReference type="SAM" id="MobiDB-lite"/>
    </source>
</evidence>
<dbReference type="PRINTS" id="PR00407">
    <property type="entry name" value="EUMOPTERIN"/>
</dbReference>
<keyword evidence="2" id="KW-1133">Transmembrane helix</keyword>
<keyword evidence="2" id="KW-0472">Membrane</keyword>
<reference evidence="4 5" key="1">
    <citation type="submission" date="2017-01" db="EMBL/GenBank/DDBJ databases">
        <authorList>
            <person name="Mah S.A."/>
            <person name="Swanson W.J."/>
            <person name="Moy G.W."/>
            <person name="Vacquier V.D."/>
        </authorList>
    </citation>
    <scope>NUCLEOTIDE SEQUENCE [LARGE SCALE GENOMIC DNA]</scope>
    <source>
        <strain evidence="4 5">CPCC 203464</strain>
    </source>
</reference>
<evidence type="ECO:0000256" key="2">
    <source>
        <dbReference type="SAM" id="Phobius"/>
    </source>
</evidence>
<proteinExistence type="predicted"/>
<gene>
    <name evidence="4" type="ORF">SAMN05445060_0742</name>
</gene>
<dbReference type="Gene3D" id="3.90.420.10">
    <property type="entry name" value="Oxidoreductase, molybdopterin-binding domain"/>
    <property type="match status" value="1"/>
</dbReference>
<dbReference type="InterPro" id="IPR000572">
    <property type="entry name" value="OxRdtase_Mopterin-bd_dom"/>
</dbReference>
<dbReference type="InterPro" id="IPR036374">
    <property type="entry name" value="OxRdtase_Mopterin-bd_sf"/>
</dbReference>
<evidence type="ECO:0000313" key="4">
    <source>
        <dbReference type="EMBL" id="SIR76744.1"/>
    </source>
</evidence>
<keyword evidence="5" id="KW-1185">Reference proteome</keyword>
<feature type="transmembrane region" description="Helical" evidence="2">
    <location>
        <begin position="54"/>
        <end position="78"/>
    </location>
</feature>
<keyword evidence="2" id="KW-0812">Transmembrane</keyword>
<dbReference type="InterPro" id="IPR008335">
    <property type="entry name" value="Mopterin_OxRdtase_euk"/>
</dbReference>
<feature type="domain" description="Oxidoreductase molybdopterin-binding" evidence="3">
    <location>
        <begin position="110"/>
        <end position="242"/>
    </location>
</feature>
<evidence type="ECO:0000313" key="5">
    <source>
        <dbReference type="Proteomes" id="UP000186218"/>
    </source>
</evidence>
<dbReference type="STRING" id="1344003.SAMN05445060_0742"/>
<accession>A0A1N7DLM6</accession>
<dbReference type="PANTHER" id="PTHR43032:SF2">
    <property type="entry name" value="BLL0505 PROTEIN"/>
    <property type="match status" value="1"/>
</dbReference>
<dbReference type="AlphaFoldDB" id="A0A1N7DLM6"/>
<feature type="region of interest" description="Disordered" evidence="1">
    <location>
        <begin position="1"/>
        <end position="49"/>
    </location>
</feature>
<sequence length="243" mass="25939">MTDSSAGDPTPDPDVATHDQPDDGAVPRDPPPPRYAAFARPDEPGPSRGVSRRAVLLSAVGAAGLAGLAFAGQSVSFLRWISFLAPRSGHGPQGVPVNRTAAAAGVVTMAHAPDYRLTVVAGRTTRVLSLDDLRRLPQHTSELPIACVEGWSAQATWSGVRVRDLVELVDGDPDRDVRFTSLERGLYGVSTLPANFARNTSSLVALELHGQTLTTDHGYPCRLITPNRPGVLQTKWLSRIEVL</sequence>
<dbReference type="CDD" id="cd00321">
    <property type="entry name" value="SO_family_Moco"/>
    <property type="match status" value="1"/>
</dbReference>
<dbReference type="GO" id="GO:0016491">
    <property type="term" value="F:oxidoreductase activity"/>
    <property type="evidence" value="ECO:0007669"/>
    <property type="project" value="InterPro"/>
</dbReference>
<dbReference type="SUPFAM" id="SSF56524">
    <property type="entry name" value="Oxidoreductase molybdopterin-binding domain"/>
    <property type="match status" value="1"/>
</dbReference>
<dbReference type="RefSeq" id="WP_076476687.1">
    <property type="nucleotide sequence ID" value="NZ_FTNT01000002.1"/>
</dbReference>
<dbReference type="Pfam" id="PF00174">
    <property type="entry name" value="Oxidored_molyb"/>
    <property type="match status" value="1"/>
</dbReference>
<name>A0A1N7DLM6_9NOCA</name>
<dbReference type="PANTHER" id="PTHR43032">
    <property type="entry name" value="PROTEIN-METHIONINE-SULFOXIDE REDUCTASE"/>
    <property type="match status" value="1"/>
</dbReference>
<dbReference type="Proteomes" id="UP000186218">
    <property type="component" value="Unassembled WGS sequence"/>
</dbReference>